<name>A0A8T1V7Y8_9STRA</name>
<evidence type="ECO:0000256" key="2">
    <source>
        <dbReference type="ARBA" id="ARBA00010400"/>
    </source>
</evidence>
<dbReference type="Proteomes" id="UP000693981">
    <property type="component" value="Unassembled WGS sequence"/>
</dbReference>
<comment type="subcellular location">
    <subcellularLocation>
        <location evidence="1 5">Secreted</location>
    </subcellularLocation>
</comment>
<gene>
    <name evidence="7" type="ORF">PHYBOEH_002185</name>
</gene>
<feature type="compositionally biased region" description="Polar residues" evidence="6">
    <location>
        <begin position="34"/>
        <end position="45"/>
    </location>
</feature>
<evidence type="ECO:0000256" key="1">
    <source>
        <dbReference type="ARBA" id="ARBA00004613"/>
    </source>
</evidence>
<dbReference type="OrthoDB" id="129400at2759"/>
<keyword evidence="3 5" id="KW-0964">Secreted</keyword>
<feature type="region of interest" description="Disordered" evidence="6">
    <location>
        <begin position="34"/>
        <end position="78"/>
    </location>
</feature>
<comment type="similarity">
    <text evidence="2 5">Belongs to the RxLR effector family.</text>
</comment>
<organism evidence="7 8">
    <name type="scientific">Phytophthora boehmeriae</name>
    <dbReference type="NCBI Taxonomy" id="109152"/>
    <lineage>
        <taxon>Eukaryota</taxon>
        <taxon>Sar</taxon>
        <taxon>Stramenopiles</taxon>
        <taxon>Oomycota</taxon>
        <taxon>Peronosporomycetes</taxon>
        <taxon>Peronosporales</taxon>
        <taxon>Peronosporaceae</taxon>
        <taxon>Phytophthora</taxon>
    </lineage>
</organism>
<feature type="signal peptide" evidence="5">
    <location>
        <begin position="1"/>
        <end position="20"/>
    </location>
</feature>
<dbReference type="EMBL" id="JAGDFL010001523">
    <property type="protein sequence ID" value="KAG7375694.1"/>
    <property type="molecule type" value="Genomic_DNA"/>
</dbReference>
<evidence type="ECO:0000313" key="7">
    <source>
        <dbReference type="EMBL" id="KAG7375694.1"/>
    </source>
</evidence>
<evidence type="ECO:0000256" key="5">
    <source>
        <dbReference type="RuleBase" id="RU367124"/>
    </source>
</evidence>
<comment type="function">
    <text evidence="5">Effector that suppresses plant defense responses during pathogen infection.</text>
</comment>
<evidence type="ECO:0000256" key="6">
    <source>
        <dbReference type="SAM" id="MobiDB-lite"/>
    </source>
</evidence>
<dbReference type="PROSITE" id="PS51257">
    <property type="entry name" value="PROKAR_LIPOPROTEIN"/>
    <property type="match status" value="1"/>
</dbReference>
<evidence type="ECO:0000256" key="4">
    <source>
        <dbReference type="ARBA" id="ARBA00022729"/>
    </source>
</evidence>
<sequence>MRPISFLLVAAAGLLVSCEALSAATDSTQTKLSMTSTSDTVQQLNAPHGGKRFLRTTKETLDDDDDDDEDEDEEEEERNALARYVKSYGQAWVDKWVLRSSERVSAGKTPGQMKEKYTDLRGNWFSEKARDKYNLFLAAWLKKHPGGT</sequence>
<feature type="compositionally biased region" description="Acidic residues" evidence="6">
    <location>
        <begin position="61"/>
        <end position="77"/>
    </location>
</feature>
<proteinExistence type="inferred from homology"/>
<feature type="chain" id="PRO_5035965537" description="RxLR effector protein" evidence="5">
    <location>
        <begin position="21"/>
        <end position="148"/>
    </location>
</feature>
<protein>
    <recommendedName>
        <fullName evidence="5">RxLR effector protein</fullName>
    </recommendedName>
</protein>
<dbReference type="AlphaFoldDB" id="A0A8T1V7Y8"/>
<comment type="caution">
    <text evidence="7">The sequence shown here is derived from an EMBL/GenBank/DDBJ whole genome shotgun (WGS) entry which is preliminary data.</text>
</comment>
<evidence type="ECO:0000313" key="8">
    <source>
        <dbReference type="Proteomes" id="UP000693981"/>
    </source>
</evidence>
<accession>A0A8T1V7Y8</accession>
<reference evidence="7" key="1">
    <citation type="submission" date="2021-02" db="EMBL/GenBank/DDBJ databases">
        <authorList>
            <person name="Palmer J.M."/>
        </authorList>
    </citation>
    <scope>NUCLEOTIDE SEQUENCE</scope>
    <source>
        <strain evidence="7">SCRP23</strain>
    </source>
</reference>
<dbReference type="Pfam" id="PF16810">
    <property type="entry name" value="RXLR"/>
    <property type="match status" value="1"/>
</dbReference>
<evidence type="ECO:0000256" key="3">
    <source>
        <dbReference type="ARBA" id="ARBA00022525"/>
    </source>
</evidence>
<comment type="domain">
    <text evidence="5">The RxLR-dEER motif acts to carry the protein into the host cell cytoplasm through binding to cell surface phosphatidylinositol-3-phosphate.</text>
</comment>
<dbReference type="InterPro" id="IPR031825">
    <property type="entry name" value="RXLR"/>
</dbReference>
<keyword evidence="8" id="KW-1185">Reference proteome</keyword>
<keyword evidence="4 5" id="KW-0732">Signal</keyword>
<dbReference type="GO" id="GO:0005576">
    <property type="term" value="C:extracellular region"/>
    <property type="evidence" value="ECO:0007669"/>
    <property type="project" value="UniProtKB-SubCell"/>
</dbReference>